<dbReference type="PRINTS" id="PR01268">
    <property type="entry name" value="GSTRNSFRASEP"/>
</dbReference>
<reference evidence="8" key="2">
    <citation type="journal article" date="2021" name="Genome Biol. Evol.">
        <title>Developing a high-quality reference genome for a parasitic bivalve with doubly uniparental inheritance (Bivalvia: Unionida).</title>
        <authorList>
            <person name="Smith C.H."/>
        </authorList>
    </citation>
    <scope>NUCLEOTIDE SEQUENCE</scope>
    <source>
        <strain evidence="8">CHS0354</strain>
        <tissue evidence="8">Mantle</tissue>
    </source>
</reference>
<evidence type="ECO:0000256" key="2">
    <source>
        <dbReference type="ARBA" id="ARBA00011738"/>
    </source>
</evidence>
<feature type="non-terminal residue" evidence="8">
    <location>
        <position position="223"/>
    </location>
</feature>
<dbReference type="SFLD" id="SFLDS00019">
    <property type="entry name" value="Glutathione_Transferase_(cytos"/>
    <property type="match status" value="1"/>
</dbReference>
<keyword evidence="4" id="KW-0808">Transferase</keyword>
<sequence length="223" mass="25639">PDLVLAFSCTCRQKASLTMTPYKLVYFPIRGRIEPIRLLLVDNCLPYQDVNCSDDWPDGWKPKLAFGQVPQLIDGDFELVQSNTILRYLGRKHDLYGADVKEDAHIDMINDGVEDYRLEYLKLIYENYDAGKQEFIASLPAKFQYLEKLLKASSGAIIKGKKTYADYNLFDLLDIHLLLAPSCLDSFPILKAFHEEIANRPNIKKYRETDAWKKVPVNDNGKQ</sequence>
<comment type="similarity">
    <text evidence="1">Belongs to the GST superfamily. Pi family.</text>
</comment>
<dbReference type="FunFam" id="1.20.1050.10:FF:000020">
    <property type="entry name" value="Glutathione S-transferase P 1"/>
    <property type="match status" value="1"/>
</dbReference>
<reference evidence="8" key="1">
    <citation type="journal article" date="2021" name="Genome Biol. Evol.">
        <title>A High-Quality Reference Genome for a Parasitic Bivalve with Doubly Uniparental Inheritance (Bivalvia: Unionida).</title>
        <authorList>
            <person name="Smith C.H."/>
        </authorList>
    </citation>
    <scope>NUCLEOTIDE SEQUENCE</scope>
    <source>
        <strain evidence="8">CHS0354</strain>
    </source>
</reference>
<dbReference type="InterPro" id="IPR004046">
    <property type="entry name" value="GST_C"/>
</dbReference>
<evidence type="ECO:0000313" key="8">
    <source>
        <dbReference type="EMBL" id="KAK3598486.1"/>
    </source>
</evidence>
<accession>A0AAE0W1Y8</accession>
<evidence type="ECO:0000259" key="7">
    <source>
        <dbReference type="PROSITE" id="PS50405"/>
    </source>
</evidence>
<dbReference type="SFLD" id="SFLDG00363">
    <property type="entry name" value="AMPS_(cytGST):_Alpha-__Mu-__Pi"/>
    <property type="match status" value="1"/>
</dbReference>
<dbReference type="CDD" id="cd03210">
    <property type="entry name" value="GST_C_Pi"/>
    <property type="match status" value="1"/>
</dbReference>
<name>A0AAE0W1Y8_9BIVA</name>
<feature type="domain" description="GST N-terminal" evidence="6">
    <location>
        <begin position="20"/>
        <end position="97"/>
    </location>
</feature>
<dbReference type="SUPFAM" id="SSF52833">
    <property type="entry name" value="Thioredoxin-like"/>
    <property type="match status" value="1"/>
</dbReference>
<dbReference type="InterPro" id="IPR004045">
    <property type="entry name" value="Glutathione_S-Trfase_N"/>
</dbReference>
<dbReference type="GO" id="GO:0004364">
    <property type="term" value="F:glutathione transferase activity"/>
    <property type="evidence" value="ECO:0007669"/>
    <property type="project" value="UniProtKB-EC"/>
</dbReference>
<evidence type="ECO:0000259" key="6">
    <source>
        <dbReference type="PROSITE" id="PS50404"/>
    </source>
</evidence>
<dbReference type="InterPro" id="IPR040079">
    <property type="entry name" value="Glutathione_S-Trfase"/>
</dbReference>
<dbReference type="Gene3D" id="1.20.1050.130">
    <property type="match status" value="1"/>
</dbReference>
<dbReference type="InterPro" id="IPR050213">
    <property type="entry name" value="GST_superfamily"/>
</dbReference>
<dbReference type="AlphaFoldDB" id="A0AAE0W1Y8"/>
<dbReference type="EMBL" id="JAEAOA010002310">
    <property type="protein sequence ID" value="KAK3598486.1"/>
    <property type="molecule type" value="Genomic_DNA"/>
</dbReference>
<dbReference type="SUPFAM" id="SSF47616">
    <property type="entry name" value="GST C-terminal domain-like"/>
    <property type="match status" value="1"/>
</dbReference>
<dbReference type="Pfam" id="PF14497">
    <property type="entry name" value="GST_C_3"/>
    <property type="match status" value="1"/>
</dbReference>
<evidence type="ECO:0000256" key="5">
    <source>
        <dbReference type="ARBA" id="ARBA00032759"/>
    </source>
</evidence>
<dbReference type="InterPro" id="IPR036249">
    <property type="entry name" value="Thioredoxin-like_sf"/>
</dbReference>
<dbReference type="PANTHER" id="PTHR11571:SF141">
    <property type="entry name" value="GLUTATHIONE S-TRANSFERASE"/>
    <property type="match status" value="1"/>
</dbReference>
<organism evidence="8 9">
    <name type="scientific">Potamilus streckersoni</name>
    <dbReference type="NCBI Taxonomy" id="2493646"/>
    <lineage>
        <taxon>Eukaryota</taxon>
        <taxon>Metazoa</taxon>
        <taxon>Spiralia</taxon>
        <taxon>Lophotrochozoa</taxon>
        <taxon>Mollusca</taxon>
        <taxon>Bivalvia</taxon>
        <taxon>Autobranchia</taxon>
        <taxon>Heteroconchia</taxon>
        <taxon>Palaeoheterodonta</taxon>
        <taxon>Unionida</taxon>
        <taxon>Unionoidea</taxon>
        <taxon>Unionidae</taxon>
        <taxon>Ambleminae</taxon>
        <taxon>Lampsilini</taxon>
        <taxon>Potamilus</taxon>
    </lineage>
</organism>
<protein>
    <recommendedName>
        <fullName evidence="3">glutathione transferase</fullName>
        <ecNumber evidence="3">2.5.1.18</ecNumber>
    </recommendedName>
    <alternativeName>
        <fullName evidence="5">GST class-pi</fullName>
    </alternativeName>
</protein>
<comment type="subunit">
    <text evidence="2">Homodimer.</text>
</comment>
<evidence type="ECO:0000256" key="3">
    <source>
        <dbReference type="ARBA" id="ARBA00012452"/>
    </source>
</evidence>
<dbReference type="GO" id="GO:0006749">
    <property type="term" value="P:glutathione metabolic process"/>
    <property type="evidence" value="ECO:0007669"/>
    <property type="project" value="TreeGrafter"/>
</dbReference>
<keyword evidence="9" id="KW-1185">Reference proteome</keyword>
<dbReference type="InterPro" id="IPR036282">
    <property type="entry name" value="Glutathione-S-Trfase_C_sf"/>
</dbReference>
<proteinExistence type="inferred from homology"/>
<dbReference type="Proteomes" id="UP001195483">
    <property type="component" value="Unassembled WGS sequence"/>
</dbReference>
<dbReference type="PANTHER" id="PTHR11571">
    <property type="entry name" value="GLUTATHIONE S-TRANSFERASE"/>
    <property type="match status" value="1"/>
</dbReference>
<comment type="caution">
    <text evidence="8">The sequence shown here is derived from an EMBL/GenBank/DDBJ whole genome shotgun (WGS) entry which is preliminary data.</text>
</comment>
<dbReference type="PROSITE" id="PS50405">
    <property type="entry name" value="GST_CTER"/>
    <property type="match status" value="1"/>
</dbReference>
<dbReference type="InterPro" id="IPR010987">
    <property type="entry name" value="Glutathione-S-Trfase_C-like"/>
</dbReference>
<dbReference type="Pfam" id="PF02798">
    <property type="entry name" value="GST_N"/>
    <property type="match status" value="1"/>
</dbReference>
<dbReference type="GO" id="GO:0005829">
    <property type="term" value="C:cytosol"/>
    <property type="evidence" value="ECO:0007669"/>
    <property type="project" value="TreeGrafter"/>
</dbReference>
<dbReference type="CDD" id="cd03076">
    <property type="entry name" value="GST_N_Pi"/>
    <property type="match status" value="1"/>
</dbReference>
<evidence type="ECO:0000256" key="1">
    <source>
        <dbReference type="ARBA" id="ARBA00007297"/>
    </source>
</evidence>
<dbReference type="PROSITE" id="PS50404">
    <property type="entry name" value="GST_NTER"/>
    <property type="match status" value="1"/>
</dbReference>
<evidence type="ECO:0000313" key="9">
    <source>
        <dbReference type="Proteomes" id="UP001195483"/>
    </source>
</evidence>
<gene>
    <name evidence="8" type="ORF">CHS0354_039580</name>
</gene>
<feature type="domain" description="GST C-terminal" evidence="7">
    <location>
        <begin position="99"/>
        <end position="217"/>
    </location>
</feature>
<reference evidence="8" key="3">
    <citation type="submission" date="2023-05" db="EMBL/GenBank/DDBJ databases">
        <authorList>
            <person name="Smith C.H."/>
        </authorList>
    </citation>
    <scope>NUCLEOTIDE SEQUENCE</scope>
    <source>
        <strain evidence="8">CHS0354</strain>
        <tissue evidence="8">Mantle</tissue>
    </source>
</reference>
<dbReference type="InterPro" id="IPR003082">
    <property type="entry name" value="GST_pi"/>
</dbReference>
<evidence type="ECO:0000256" key="4">
    <source>
        <dbReference type="ARBA" id="ARBA00022679"/>
    </source>
</evidence>
<dbReference type="SFLD" id="SFLDG01205">
    <property type="entry name" value="AMPS.1"/>
    <property type="match status" value="1"/>
</dbReference>
<dbReference type="EC" id="2.5.1.18" evidence="3"/>